<dbReference type="OrthoDB" id="9792278at2"/>
<comment type="pathway">
    <text evidence="1">Amino-acid biosynthesis; L-methionine biosynthesis via salvage pathway; S-methyl-5-thio-alpha-D-ribose 1-phosphate from S-methyl-5'-thioadenosine (hydrolase route): step 1/2.</text>
</comment>
<dbReference type="PANTHER" id="PTHR46832:SF1">
    <property type="entry name" value="5'-METHYLTHIOADENOSINE_S-ADENOSYLHOMOCYSTEINE NUCLEOSIDASE"/>
    <property type="match status" value="1"/>
</dbReference>
<dbReference type="InterPro" id="IPR000845">
    <property type="entry name" value="Nucleoside_phosphorylase_d"/>
</dbReference>
<accession>A0A3N0HXK3</accession>
<evidence type="ECO:0000259" key="6">
    <source>
        <dbReference type="Pfam" id="PF01048"/>
    </source>
</evidence>
<evidence type="ECO:0000256" key="3">
    <source>
        <dbReference type="ARBA" id="ARBA00022605"/>
    </source>
</evidence>
<dbReference type="GO" id="GO:0019284">
    <property type="term" value="P:L-methionine salvage from S-adenosylmethionine"/>
    <property type="evidence" value="ECO:0007669"/>
    <property type="project" value="TreeGrafter"/>
</dbReference>
<dbReference type="Gene3D" id="3.40.50.1580">
    <property type="entry name" value="Nucleoside phosphorylase domain"/>
    <property type="match status" value="1"/>
</dbReference>
<keyword evidence="7" id="KW-0326">Glycosidase</keyword>
<keyword evidence="5" id="KW-0486">Methionine biosynthesis</keyword>
<evidence type="ECO:0000256" key="2">
    <source>
        <dbReference type="ARBA" id="ARBA00011974"/>
    </source>
</evidence>
<dbReference type="Pfam" id="PF01048">
    <property type="entry name" value="PNP_UDP_1"/>
    <property type="match status" value="1"/>
</dbReference>
<protein>
    <recommendedName>
        <fullName evidence="2">adenosylhomocysteine nucleosidase</fullName>
        <ecNumber evidence="2">3.2.2.9</ecNumber>
    </recommendedName>
</protein>
<proteinExistence type="predicted"/>
<dbReference type="UniPathway" id="UPA00904">
    <property type="reaction ID" value="UER00871"/>
</dbReference>
<organism evidence="7 8">
    <name type="scientific">Absicoccus porci</name>
    <dbReference type="NCBI Taxonomy" id="2486576"/>
    <lineage>
        <taxon>Bacteria</taxon>
        <taxon>Bacillati</taxon>
        <taxon>Bacillota</taxon>
        <taxon>Erysipelotrichia</taxon>
        <taxon>Erysipelotrichales</taxon>
        <taxon>Erysipelotrichaceae</taxon>
        <taxon>Absicoccus</taxon>
    </lineage>
</organism>
<dbReference type="NCBIfam" id="NF004079">
    <property type="entry name" value="PRK05584.1"/>
    <property type="match status" value="1"/>
</dbReference>
<keyword evidence="8" id="KW-1185">Reference proteome</keyword>
<keyword evidence="4 7" id="KW-0378">Hydrolase</keyword>
<feature type="domain" description="Nucleoside phosphorylase" evidence="6">
    <location>
        <begin position="9"/>
        <end position="230"/>
    </location>
</feature>
<dbReference type="PANTHER" id="PTHR46832">
    <property type="entry name" value="5'-METHYLTHIOADENOSINE/S-ADENOSYLHOMOCYSTEINE NUCLEOSIDASE"/>
    <property type="match status" value="1"/>
</dbReference>
<dbReference type="NCBIfam" id="TIGR01704">
    <property type="entry name" value="MTA_SAH-Nsdase"/>
    <property type="match status" value="1"/>
</dbReference>
<dbReference type="SUPFAM" id="SSF53167">
    <property type="entry name" value="Purine and uridine phosphorylases"/>
    <property type="match status" value="1"/>
</dbReference>
<dbReference type="InterPro" id="IPR035994">
    <property type="entry name" value="Nucleoside_phosphorylase_sf"/>
</dbReference>
<name>A0A3N0HXK3_9FIRM</name>
<dbReference type="AlphaFoldDB" id="A0A3N0HXK3"/>
<dbReference type="GO" id="GO:0008782">
    <property type="term" value="F:adenosylhomocysteine nucleosidase activity"/>
    <property type="evidence" value="ECO:0007669"/>
    <property type="project" value="UniProtKB-EC"/>
</dbReference>
<dbReference type="GO" id="GO:0019509">
    <property type="term" value="P:L-methionine salvage from methylthioadenosine"/>
    <property type="evidence" value="ECO:0007669"/>
    <property type="project" value="UniProtKB-UniPathway"/>
</dbReference>
<evidence type="ECO:0000313" key="7">
    <source>
        <dbReference type="EMBL" id="RNM29398.1"/>
    </source>
</evidence>
<dbReference type="GO" id="GO:0009164">
    <property type="term" value="P:nucleoside catabolic process"/>
    <property type="evidence" value="ECO:0007669"/>
    <property type="project" value="InterPro"/>
</dbReference>
<evidence type="ECO:0000256" key="5">
    <source>
        <dbReference type="ARBA" id="ARBA00023167"/>
    </source>
</evidence>
<dbReference type="GO" id="GO:0005829">
    <property type="term" value="C:cytosol"/>
    <property type="evidence" value="ECO:0007669"/>
    <property type="project" value="TreeGrafter"/>
</dbReference>
<dbReference type="EC" id="3.2.2.9" evidence="2"/>
<dbReference type="CDD" id="cd09008">
    <property type="entry name" value="MTAN"/>
    <property type="match status" value="1"/>
</dbReference>
<keyword evidence="3" id="KW-0028">Amino-acid biosynthesis</keyword>
<dbReference type="EMBL" id="RJQC01000004">
    <property type="protein sequence ID" value="RNM29398.1"/>
    <property type="molecule type" value="Genomic_DNA"/>
</dbReference>
<evidence type="ECO:0000313" key="8">
    <source>
        <dbReference type="Proteomes" id="UP000276568"/>
    </source>
</evidence>
<gene>
    <name evidence="7" type="ORF">EDX97_10450</name>
</gene>
<evidence type="ECO:0000256" key="4">
    <source>
        <dbReference type="ARBA" id="ARBA00022801"/>
    </source>
</evidence>
<sequence>MYKKGNEMIGIIAAMDMEVEAIEKLSTITKTEQVATCTLHYGTMHGKDIVIAKCGIGKTHAAMATAILCTQHNLEAIINIGTAGGLKDDQQVLDIVISKMVVQADFDLTALDGPDAYGLVYEPDQKLVDVCTTCAKDLGIRYHVGWIASQDLFMSRKEDLDKLMAHFPESACSEMEAGAIAQVAHSFQVPYVIVRALSDVAVHSDNPMEFSEYAPKASAQSARLVETFIERL</sequence>
<reference evidence="7 8" key="1">
    <citation type="submission" date="2018-11" db="EMBL/GenBank/DDBJ databases">
        <title>Clostridium sp. nov., a member of the family Erysipelotrichaceae isolated from pig faeces.</title>
        <authorList>
            <person name="Chang Y.-H."/>
        </authorList>
    </citation>
    <scope>NUCLEOTIDE SEQUENCE [LARGE SCALE GENOMIC DNA]</scope>
    <source>
        <strain evidence="7 8">YH-panp20</strain>
    </source>
</reference>
<evidence type="ECO:0000256" key="1">
    <source>
        <dbReference type="ARBA" id="ARBA00004945"/>
    </source>
</evidence>
<comment type="caution">
    <text evidence="7">The sequence shown here is derived from an EMBL/GenBank/DDBJ whole genome shotgun (WGS) entry which is preliminary data.</text>
</comment>
<dbReference type="Proteomes" id="UP000276568">
    <property type="component" value="Unassembled WGS sequence"/>
</dbReference>
<dbReference type="GO" id="GO:0008930">
    <property type="term" value="F:methylthioadenosine nucleosidase activity"/>
    <property type="evidence" value="ECO:0007669"/>
    <property type="project" value="InterPro"/>
</dbReference>
<dbReference type="InterPro" id="IPR010049">
    <property type="entry name" value="MTA_SAH_Nsdase"/>
</dbReference>